<dbReference type="Gene3D" id="1.10.10.60">
    <property type="entry name" value="Homeodomain-like"/>
    <property type="match status" value="1"/>
</dbReference>
<dbReference type="InterPro" id="IPR035418">
    <property type="entry name" value="AraC-bd_2"/>
</dbReference>
<dbReference type="PANTHER" id="PTHR46796">
    <property type="entry name" value="HTH-TYPE TRANSCRIPTIONAL ACTIVATOR RHAS-RELATED"/>
    <property type="match status" value="1"/>
</dbReference>
<keyword evidence="6" id="KW-1185">Reference proteome</keyword>
<dbReference type="InterPro" id="IPR050204">
    <property type="entry name" value="AraC_XylS_family_regulators"/>
</dbReference>
<sequence length="335" mass="36813">MADDSNPGGRQVLATQDLEQARDIITRVYIPHALRTRDGSPLDFRLRHLRSDRLTVGHCIYGADAELTVPPMRDCYHVNMTLHGHTAVSQRREAATTVGGESGVILGPSEPFTVRWSPEAVQYALKLPRLSLEAHLARLINRAVDRPVRFDLGFDLSGAPGQALLSAVRFLREELTRPGGISTMPMARDQLESLVMTQLLLTIPNEYSGLLHAPDRPAGRHVVRAALELIDAHPEETLTVAELAEAVGTSARGLQRGFANSIGMSPTAYVRSVRLDRVRAELLAGAPGATISDVAMRWGFFHLGRFAHQYKERFGIRPSEALAQARRAQRGQTEG</sequence>
<evidence type="ECO:0000256" key="1">
    <source>
        <dbReference type="ARBA" id="ARBA00023015"/>
    </source>
</evidence>
<keyword evidence="2" id="KW-0238">DNA-binding</keyword>
<name>A0ABX1S901_9PSEU</name>
<dbReference type="PANTHER" id="PTHR46796:SF12">
    <property type="entry name" value="HTH-TYPE DNA-BINDING TRANSCRIPTIONAL ACTIVATOR EUTR"/>
    <property type="match status" value="1"/>
</dbReference>
<evidence type="ECO:0000256" key="2">
    <source>
        <dbReference type="ARBA" id="ARBA00023125"/>
    </source>
</evidence>
<reference evidence="5 6" key="1">
    <citation type="submission" date="2020-04" db="EMBL/GenBank/DDBJ databases">
        <authorList>
            <person name="Klaysubun C."/>
            <person name="Duangmal K."/>
            <person name="Lipun K."/>
        </authorList>
    </citation>
    <scope>NUCLEOTIDE SEQUENCE [LARGE SCALE GENOMIC DNA]</scope>
    <source>
        <strain evidence="5 6">K10HN5</strain>
    </source>
</reference>
<dbReference type="EMBL" id="JAAXLA010000005">
    <property type="protein sequence ID" value="NMH96628.1"/>
    <property type="molecule type" value="Genomic_DNA"/>
</dbReference>
<feature type="domain" description="HTH araC/xylS-type" evidence="4">
    <location>
        <begin position="224"/>
        <end position="324"/>
    </location>
</feature>
<evidence type="ECO:0000313" key="6">
    <source>
        <dbReference type="Proteomes" id="UP000820669"/>
    </source>
</evidence>
<dbReference type="InterPro" id="IPR009057">
    <property type="entry name" value="Homeodomain-like_sf"/>
</dbReference>
<keyword evidence="1" id="KW-0805">Transcription regulation</keyword>
<dbReference type="PROSITE" id="PS01124">
    <property type="entry name" value="HTH_ARAC_FAMILY_2"/>
    <property type="match status" value="1"/>
</dbReference>
<evidence type="ECO:0000256" key="3">
    <source>
        <dbReference type="ARBA" id="ARBA00023163"/>
    </source>
</evidence>
<dbReference type="Proteomes" id="UP000820669">
    <property type="component" value="Unassembled WGS sequence"/>
</dbReference>
<dbReference type="Pfam" id="PF14525">
    <property type="entry name" value="AraC_binding_2"/>
    <property type="match status" value="1"/>
</dbReference>
<evidence type="ECO:0000313" key="5">
    <source>
        <dbReference type="EMBL" id="NMH96628.1"/>
    </source>
</evidence>
<gene>
    <name evidence="5" type="ORF">HF526_04760</name>
</gene>
<comment type="caution">
    <text evidence="5">The sequence shown here is derived from an EMBL/GenBank/DDBJ whole genome shotgun (WGS) entry which is preliminary data.</text>
</comment>
<dbReference type="InterPro" id="IPR018060">
    <property type="entry name" value="HTH_AraC"/>
</dbReference>
<protein>
    <submittedName>
        <fullName evidence="5">AraC family transcriptional regulator</fullName>
    </submittedName>
</protein>
<evidence type="ECO:0000259" key="4">
    <source>
        <dbReference type="PROSITE" id="PS01124"/>
    </source>
</evidence>
<dbReference type="SMART" id="SM00342">
    <property type="entry name" value="HTH_ARAC"/>
    <property type="match status" value="1"/>
</dbReference>
<proteinExistence type="predicted"/>
<keyword evidence="3" id="KW-0804">Transcription</keyword>
<accession>A0ABX1S901</accession>
<dbReference type="Pfam" id="PF12833">
    <property type="entry name" value="HTH_18"/>
    <property type="match status" value="1"/>
</dbReference>
<organism evidence="5 6">
    <name type="scientific">Pseudonocardia acidicola</name>
    <dbReference type="NCBI Taxonomy" id="2724939"/>
    <lineage>
        <taxon>Bacteria</taxon>
        <taxon>Bacillati</taxon>
        <taxon>Actinomycetota</taxon>
        <taxon>Actinomycetes</taxon>
        <taxon>Pseudonocardiales</taxon>
        <taxon>Pseudonocardiaceae</taxon>
        <taxon>Pseudonocardia</taxon>
    </lineage>
</organism>
<dbReference type="SUPFAM" id="SSF46689">
    <property type="entry name" value="Homeodomain-like"/>
    <property type="match status" value="2"/>
</dbReference>